<protein>
    <submittedName>
        <fullName evidence="1">Uncharacterized protein</fullName>
    </submittedName>
</protein>
<organism evidence="1">
    <name type="scientific">Rhizophora mucronata</name>
    <name type="common">Asiatic mangrove</name>
    <dbReference type="NCBI Taxonomy" id="61149"/>
    <lineage>
        <taxon>Eukaryota</taxon>
        <taxon>Viridiplantae</taxon>
        <taxon>Streptophyta</taxon>
        <taxon>Embryophyta</taxon>
        <taxon>Tracheophyta</taxon>
        <taxon>Spermatophyta</taxon>
        <taxon>Magnoliopsida</taxon>
        <taxon>eudicotyledons</taxon>
        <taxon>Gunneridae</taxon>
        <taxon>Pentapetalae</taxon>
        <taxon>rosids</taxon>
        <taxon>fabids</taxon>
        <taxon>Malpighiales</taxon>
        <taxon>Rhizophoraceae</taxon>
        <taxon>Rhizophora</taxon>
    </lineage>
</organism>
<accession>A0A2P2K365</accession>
<dbReference type="AlphaFoldDB" id="A0A2P2K365"/>
<proteinExistence type="predicted"/>
<name>A0A2P2K365_RHIMU</name>
<evidence type="ECO:0000313" key="1">
    <source>
        <dbReference type="EMBL" id="MBX00164.1"/>
    </source>
</evidence>
<sequence>MVISKRFVFLHFLGCQTS</sequence>
<dbReference type="EMBL" id="GGEC01019680">
    <property type="protein sequence ID" value="MBX00164.1"/>
    <property type="molecule type" value="Transcribed_RNA"/>
</dbReference>
<reference evidence="1" key="1">
    <citation type="submission" date="2018-02" db="EMBL/GenBank/DDBJ databases">
        <title>Rhizophora mucronata_Transcriptome.</title>
        <authorList>
            <person name="Meera S.P."/>
            <person name="Sreeshan A."/>
            <person name="Augustine A."/>
        </authorList>
    </citation>
    <scope>NUCLEOTIDE SEQUENCE</scope>
    <source>
        <tissue evidence="1">Leaf</tissue>
    </source>
</reference>